<geneLocation type="plasmid" evidence="2">
    <name>pnfsy06</name>
</geneLocation>
<protein>
    <submittedName>
        <fullName evidence="1">Uncharacterized protein</fullName>
    </submittedName>
</protein>
<keyword evidence="1" id="KW-0614">Plasmid</keyword>
<dbReference type="EMBL" id="CP024791">
    <property type="protein sequence ID" value="AUB43649.1"/>
    <property type="molecule type" value="Genomic_DNA"/>
</dbReference>
<sequence>MPPSPCLLVENVEYRAVSVKDFSYPINWVGRNGADEREPTPDVWSIGS</sequence>
<keyword evidence="2" id="KW-1185">Reference proteome</keyword>
<reference evidence="1 2" key="1">
    <citation type="submission" date="2017-11" db="EMBL/GenBank/DDBJ databases">
        <title>Complete genome of a free-living desiccation-tolerant cyanobacterium and its photosynthetic adaptation to extreme terrestrial habitat.</title>
        <authorList>
            <person name="Shang J."/>
        </authorList>
    </citation>
    <scope>NUCLEOTIDE SEQUENCE [LARGE SCALE GENOMIC DNA]</scope>
    <source>
        <strain evidence="1 2">CCNUN1</strain>
        <plasmid evidence="2">pnfsy06</plasmid>
    </source>
</reference>
<dbReference type="KEGG" id="nfl:COO91_09833"/>
<evidence type="ECO:0000313" key="1">
    <source>
        <dbReference type="EMBL" id="AUB43649.1"/>
    </source>
</evidence>
<proteinExistence type="predicted"/>
<accession>A0A2K8T7N0</accession>
<evidence type="ECO:0000313" key="2">
    <source>
        <dbReference type="Proteomes" id="UP000232003"/>
    </source>
</evidence>
<organism evidence="1 2">
    <name type="scientific">Nostoc flagelliforme CCNUN1</name>
    <dbReference type="NCBI Taxonomy" id="2038116"/>
    <lineage>
        <taxon>Bacteria</taxon>
        <taxon>Bacillati</taxon>
        <taxon>Cyanobacteriota</taxon>
        <taxon>Cyanophyceae</taxon>
        <taxon>Nostocales</taxon>
        <taxon>Nostocaceae</taxon>
        <taxon>Nostoc</taxon>
    </lineage>
</organism>
<dbReference type="Proteomes" id="UP000232003">
    <property type="component" value="Plasmid pNFSY06"/>
</dbReference>
<name>A0A2K8T7N0_9NOSO</name>
<dbReference type="AlphaFoldDB" id="A0A2K8T7N0"/>
<gene>
    <name evidence="1" type="ORF">COO91_09833</name>
</gene>